<evidence type="ECO:0000313" key="5">
    <source>
        <dbReference type="Proteomes" id="UP000054928"/>
    </source>
</evidence>
<feature type="domain" description="C2H2-type" evidence="3">
    <location>
        <begin position="165"/>
        <end position="193"/>
    </location>
</feature>
<keyword evidence="1" id="KW-0863">Zinc-finger</keyword>
<dbReference type="STRING" id="4781.A0A0N7L565"/>
<dbReference type="AlphaFoldDB" id="A0A0N7L565"/>
<feature type="region of interest" description="Disordered" evidence="2">
    <location>
        <begin position="268"/>
        <end position="288"/>
    </location>
</feature>
<evidence type="ECO:0000256" key="2">
    <source>
        <dbReference type="SAM" id="MobiDB-lite"/>
    </source>
</evidence>
<dbReference type="Proteomes" id="UP000054928">
    <property type="component" value="Unassembled WGS sequence"/>
</dbReference>
<dbReference type="OrthoDB" id="9411774at2759"/>
<feature type="compositionally biased region" description="Basic and acidic residues" evidence="2">
    <location>
        <begin position="268"/>
        <end position="278"/>
    </location>
</feature>
<feature type="region of interest" description="Disordered" evidence="2">
    <location>
        <begin position="406"/>
        <end position="436"/>
    </location>
</feature>
<reference evidence="5" key="1">
    <citation type="submission" date="2014-09" db="EMBL/GenBank/DDBJ databases">
        <authorList>
            <person name="Sharma Rahul"/>
            <person name="Thines Marco"/>
        </authorList>
    </citation>
    <scope>NUCLEOTIDE SEQUENCE [LARGE SCALE GENOMIC DNA]</scope>
</reference>
<feature type="region of interest" description="Disordered" evidence="2">
    <location>
        <begin position="186"/>
        <end position="209"/>
    </location>
</feature>
<dbReference type="Gene3D" id="3.30.160.60">
    <property type="entry name" value="Classic Zinc Finger"/>
    <property type="match status" value="1"/>
</dbReference>
<name>A0A0N7L565_PLAHL</name>
<dbReference type="GeneID" id="36405852"/>
<dbReference type="OMA" id="KTFASWQ"/>
<sequence>MTTEEVILNPSKSTLSPIAEKNLFPAQLMLPNNECSSEQLAPHVQEKQVYDGDVATIRREEIVETDSPPTQADRVKRSENESNPIGASCNKDIPPEASLRSHSESTSHCNQPDLSSMPKDGKVEPKICLKCGKTFASWQGLRGHLNRVNPCDHDTTVRRRTPVSKTCHKCGRTFSSPQSLRIHLNKMKPCDRDKTRPRSPPEPPATTPCPVLQVMSTEEVKMEQRKVKARYQARKAYLKKRGRLDELGNPPLLRIQSNDGLNDLEKTVNEEEHQREISDESLQDGDSLDLKMSSEAKKPRTQEKVAQEVDKMDDFSSNVIKQKISEPLIPTSSLQDPSKRPMASEGSFFYRLKYDHGGDLLAGGCSCPPCVRRWARNIMNRMQKLEDEVVMLRQQKLVEDKSNNVITGANNASNHDVSLHTRSEKSHVSQPTCPGGMNMEGMVSSKTVVNGHSNASSISICNSVKSACQVPEIEFEKYSDNNPPPSQKKAELASHEKDFCTDQSRLYEQHPISSGLQGLGLDKKSLVEAYTHLNNQILIKERTITEIEAHGDKPELRKKVDELCLFISVEKAKREVMVASLIAREWKSRWDEFRALFEDNTSHNAPHDEQAHHKKWSEISNEVSTKDEAIAELERRMDVLVSGGENTRSRYAEMGELSSKMAAEYDAKMALEGEREEVFVGLVKSSIRIRWLVKNALL</sequence>
<keyword evidence="1" id="KW-0479">Metal-binding</keyword>
<dbReference type="Pfam" id="PF00096">
    <property type="entry name" value="zf-C2H2"/>
    <property type="match status" value="1"/>
</dbReference>
<proteinExistence type="predicted"/>
<feature type="compositionally biased region" description="Basic and acidic residues" evidence="2">
    <location>
        <begin position="417"/>
        <end position="427"/>
    </location>
</feature>
<dbReference type="EMBL" id="CCYD01000523">
    <property type="protein sequence ID" value="CEG40611.1"/>
    <property type="molecule type" value="Genomic_DNA"/>
</dbReference>
<protein>
    <submittedName>
        <fullName evidence="4">Zinc finger, C2H2</fullName>
    </submittedName>
</protein>
<dbReference type="Pfam" id="PF13912">
    <property type="entry name" value="zf-C2H2_6"/>
    <property type="match status" value="1"/>
</dbReference>
<dbReference type="InterPro" id="IPR013087">
    <property type="entry name" value="Znf_C2H2_type"/>
</dbReference>
<keyword evidence="5" id="KW-1185">Reference proteome</keyword>
<dbReference type="PROSITE" id="PS50157">
    <property type="entry name" value="ZINC_FINGER_C2H2_2"/>
    <property type="match status" value="1"/>
</dbReference>
<evidence type="ECO:0000256" key="1">
    <source>
        <dbReference type="PROSITE-ProRule" id="PRU00042"/>
    </source>
</evidence>
<feature type="compositionally biased region" description="Polar residues" evidence="2">
    <location>
        <begin position="406"/>
        <end position="416"/>
    </location>
</feature>
<feature type="compositionally biased region" description="Pro residues" evidence="2">
    <location>
        <begin position="198"/>
        <end position="207"/>
    </location>
</feature>
<dbReference type="RefSeq" id="XP_024576980.1">
    <property type="nucleotide sequence ID" value="XM_024726288.1"/>
</dbReference>
<evidence type="ECO:0000313" key="4">
    <source>
        <dbReference type="EMBL" id="CEG40611.1"/>
    </source>
</evidence>
<dbReference type="GO" id="GO:0008270">
    <property type="term" value="F:zinc ion binding"/>
    <property type="evidence" value="ECO:0007669"/>
    <property type="project" value="UniProtKB-KW"/>
</dbReference>
<keyword evidence="1" id="KW-0862">Zinc</keyword>
<accession>A0A0N7L565</accession>
<evidence type="ECO:0000259" key="3">
    <source>
        <dbReference type="PROSITE" id="PS50157"/>
    </source>
</evidence>
<feature type="region of interest" description="Disordered" evidence="2">
    <location>
        <begin position="63"/>
        <end position="120"/>
    </location>
</feature>
<organism evidence="4 5">
    <name type="scientific">Plasmopara halstedii</name>
    <name type="common">Downy mildew of sunflower</name>
    <dbReference type="NCBI Taxonomy" id="4781"/>
    <lineage>
        <taxon>Eukaryota</taxon>
        <taxon>Sar</taxon>
        <taxon>Stramenopiles</taxon>
        <taxon>Oomycota</taxon>
        <taxon>Peronosporomycetes</taxon>
        <taxon>Peronosporales</taxon>
        <taxon>Peronosporaceae</taxon>
        <taxon>Plasmopara</taxon>
    </lineage>
</organism>